<dbReference type="NCBIfam" id="NF000326">
    <property type="entry name" value="blaR1_generic"/>
    <property type="match status" value="1"/>
</dbReference>
<name>A0AAU7PMX2_9FIRM</name>
<dbReference type="InterPro" id="IPR008756">
    <property type="entry name" value="Peptidase_M56"/>
</dbReference>
<feature type="transmembrane region" description="Helical" evidence="2">
    <location>
        <begin position="6"/>
        <end position="27"/>
    </location>
</feature>
<dbReference type="PANTHER" id="PTHR34978:SF3">
    <property type="entry name" value="SLR0241 PROTEIN"/>
    <property type="match status" value="1"/>
</dbReference>
<dbReference type="InterPro" id="IPR012338">
    <property type="entry name" value="Beta-lactam/transpept-like"/>
</dbReference>
<feature type="domain" description="Peptidase M56" evidence="4">
    <location>
        <begin position="6"/>
        <end position="297"/>
    </location>
</feature>
<keyword evidence="2" id="KW-0812">Transmembrane</keyword>
<feature type="transmembrane region" description="Helical" evidence="2">
    <location>
        <begin position="34"/>
        <end position="52"/>
    </location>
</feature>
<dbReference type="Pfam" id="PF05569">
    <property type="entry name" value="Peptidase_M56"/>
    <property type="match status" value="1"/>
</dbReference>
<keyword evidence="2" id="KW-1133">Transmembrane helix</keyword>
<dbReference type="RefSeq" id="WP_349945590.1">
    <property type="nucleotide sequence ID" value="NZ_CP157940.1"/>
</dbReference>
<reference evidence="5" key="1">
    <citation type="submission" date="2024-06" db="EMBL/GenBank/DDBJ databases">
        <title>Lacrimispora cavernae sp. nov., a novel anaerobe isolated from bat guano pile inside a cave.</title>
        <authorList>
            <person name="Miller S.L."/>
            <person name="Lu N."/>
            <person name="King J."/>
            <person name="Sankaranarayanan K."/>
            <person name="Lawson P.A."/>
        </authorList>
    </citation>
    <scope>NUCLEOTIDE SEQUENCE</scope>
    <source>
        <strain evidence="5">BS-2</strain>
    </source>
</reference>
<dbReference type="PANTHER" id="PTHR34978">
    <property type="entry name" value="POSSIBLE SENSOR-TRANSDUCER PROTEIN BLAR"/>
    <property type="match status" value="1"/>
</dbReference>
<organism evidence="5">
    <name type="scientific">Lacrimispora sp. BS-2</name>
    <dbReference type="NCBI Taxonomy" id="3151850"/>
    <lineage>
        <taxon>Bacteria</taxon>
        <taxon>Bacillati</taxon>
        <taxon>Bacillota</taxon>
        <taxon>Clostridia</taxon>
        <taxon>Lachnospirales</taxon>
        <taxon>Lachnospiraceae</taxon>
        <taxon>Lacrimispora</taxon>
    </lineage>
</organism>
<proteinExistence type="inferred from homology"/>
<evidence type="ECO:0000313" key="5">
    <source>
        <dbReference type="EMBL" id="XBS53534.1"/>
    </source>
</evidence>
<dbReference type="CDD" id="cd07341">
    <property type="entry name" value="M56_BlaR1_MecR1_like"/>
    <property type="match status" value="1"/>
</dbReference>
<feature type="transmembrane region" description="Helical" evidence="2">
    <location>
        <begin position="316"/>
        <end position="337"/>
    </location>
</feature>
<dbReference type="GO" id="GO:0008658">
    <property type="term" value="F:penicillin binding"/>
    <property type="evidence" value="ECO:0007669"/>
    <property type="project" value="InterPro"/>
</dbReference>
<evidence type="ECO:0000259" key="4">
    <source>
        <dbReference type="Pfam" id="PF05569"/>
    </source>
</evidence>
<evidence type="ECO:0000256" key="2">
    <source>
        <dbReference type="SAM" id="Phobius"/>
    </source>
</evidence>
<dbReference type="Gene3D" id="3.40.710.10">
    <property type="entry name" value="DD-peptidase/beta-lactamase superfamily"/>
    <property type="match status" value="1"/>
</dbReference>
<dbReference type="SUPFAM" id="SSF56601">
    <property type="entry name" value="beta-lactamase/transpeptidase-like"/>
    <property type="match status" value="1"/>
</dbReference>
<evidence type="ECO:0000256" key="1">
    <source>
        <dbReference type="ARBA" id="ARBA00011075"/>
    </source>
</evidence>
<dbReference type="InterPro" id="IPR052173">
    <property type="entry name" value="Beta-lactam_resp_regulator"/>
</dbReference>
<feature type="domain" description="Penicillin-binding protein transpeptidase" evidence="3">
    <location>
        <begin position="378"/>
        <end position="581"/>
    </location>
</feature>
<dbReference type="AlphaFoldDB" id="A0AAU7PMX2"/>
<keyword evidence="2" id="KW-0472">Membrane</keyword>
<dbReference type="EMBL" id="CP157940">
    <property type="protein sequence ID" value="XBS53534.1"/>
    <property type="molecule type" value="Genomic_DNA"/>
</dbReference>
<accession>A0AAU7PMX2</accession>
<dbReference type="InterPro" id="IPR001460">
    <property type="entry name" value="PCN-bd_Tpept"/>
</dbReference>
<comment type="similarity">
    <text evidence="1">Belongs to the peptidase M56 family.</text>
</comment>
<evidence type="ECO:0000259" key="3">
    <source>
        <dbReference type="Pfam" id="PF00905"/>
    </source>
</evidence>
<protein>
    <submittedName>
        <fullName evidence="5">BlaR1 family beta-lactam sensor/signal transducer</fullName>
    </submittedName>
</protein>
<gene>
    <name evidence="5" type="ORF">ABFV83_17225</name>
</gene>
<feature type="transmembrane region" description="Helical" evidence="2">
    <location>
        <begin position="105"/>
        <end position="123"/>
    </location>
</feature>
<dbReference type="Pfam" id="PF00905">
    <property type="entry name" value="Transpeptidase"/>
    <property type="match status" value="1"/>
</dbReference>
<sequence length="587" mass="66595">MFAINFIKCNIILTCIIGIVYFLVYIFKKYLSPGFHYNLGLVMLITLLLPFIPLHNTNANIFESYFESGESQERLLQGERHNASEDNLNLLSDNSEGMSQMNWKFIGNLLLLIWILGMIYTFFKAGYTNYKIYLLNKYALPNQNASINQLLEQCLKEMGINKKIPLKIASLNTPGIVGIINPCILLPRHTLEAIPLSDLRFIILHELQHYRHKDILINCFICLIQILYWFNPAINWFLKELRQVQEVSCDTSVLSKIESHAYSDYGNALINFAELVSKQTFSAIYNIGGSYQQIRRRSLAIVHYKKYTSFHRLKDFILVSCVAAFIFCITPSVNLLAATHDTASLKELNYKTVDLSSYFSGYAGSFVLYNVQNDTYSLYNADKCVVRTSPDSTYKIYSALAALENHIITPGSNVQAWSGEHYSHNNWNQNQTLKSAMAKSVNWYFQNLDVNVGYSRLQSFFDMISYGNKDLSGGISNYWIESSLLISPLEQVQLLTDFQKNTWGFDTQNVAAVKNSIFISDSQGNKLFGKTGTGNVNGKFINGWFVGYVETSSTTYVFASNIQGTDHCDGATAAKISLNILSDLKIY</sequence>